<proteinExistence type="predicted"/>
<protein>
    <submittedName>
        <fullName evidence="1">Uncharacterized protein</fullName>
    </submittedName>
</protein>
<reference evidence="1 2" key="1">
    <citation type="submission" date="2020-12" db="EMBL/GenBank/DDBJ databases">
        <title>Sphingomonas sp.</title>
        <authorList>
            <person name="Kim M.K."/>
        </authorList>
    </citation>
    <scope>NUCLEOTIDE SEQUENCE [LARGE SCALE GENOMIC DNA]</scope>
    <source>
        <strain evidence="1 2">BT552</strain>
    </source>
</reference>
<dbReference type="RefSeq" id="WP_204198937.1">
    <property type="nucleotide sequence ID" value="NZ_JAFEMC010000003.1"/>
</dbReference>
<evidence type="ECO:0000313" key="1">
    <source>
        <dbReference type="EMBL" id="MBM6576823.1"/>
    </source>
</evidence>
<gene>
    <name evidence="1" type="ORF">ILT43_10590</name>
</gene>
<accession>A0ABS2D7E2</accession>
<name>A0ABS2D7E2_9SPHN</name>
<comment type="caution">
    <text evidence="1">The sequence shown here is derived from an EMBL/GenBank/DDBJ whole genome shotgun (WGS) entry which is preliminary data.</text>
</comment>
<sequence length="138" mass="15448">MFFYIEPEVAGGIGPNSKTHWEKGKLVVTRLNYEFSRWLGDAIIESTPCFVVTDTACQMIEKAELSGVSFGDVEITRSGMFVDRYGERELPQFYWLVVHGQPETDDFGMANDLRLVVSRGALDILKRAGVDHAEIASV</sequence>
<keyword evidence="2" id="KW-1185">Reference proteome</keyword>
<dbReference type="Proteomes" id="UP000763641">
    <property type="component" value="Unassembled WGS sequence"/>
</dbReference>
<evidence type="ECO:0000313" key="2">
    <source>
        <dbReference type="Proteomes" id="UP000763641"/>
    </source>
</evidence>
<organism evidence="1 2">
    <name type="scientific">Sphingomonas longa</name>
    <dbReference type="NCBI Taxonomy" id="2778730"/>
    <lineage>
        <taxon>Bacteria</taxon>
        <taxon>Pseudomonadati</taxon>
        <taxon>Pseudomonadota</taxon>
        <taxon>Alphaproteobacteria</taxon>
        <taxon>Sphingomonadales</taxon>
        <taxon>Sphingomonadaceae</taxon>
        <taxon>Sphingomonas</taxon>
    </lineage>
</organism>
<dbReference type="EMBL" id="JAFEMC010000003">
    <property type="protein sequence ID" value="MBM6576823.1"/>
    <property type="molecule type" value="Genomic_DNA"/>
</dbReference>